<dbReference type="InterPro" id="IPR020846">
    <property type="entry name" value="MFS_dom"/>
</dbReference>
<dbReference type="Gene3D" id="1.20.1250.20">
    <property type="entry name" value="MFS general substrate transporter like domains"/>
    <property type="match status" value="1"/>
</dbReference>
<comment type="subcellular location">
    <subcellularLocation>
        <location evidence="1">Membrane</location>
        <topology evidence="1">Multi-pass membrane protein</topology>
    </subcellularLocation>
</comment>
<feature type="transmembrane region" description="Helical" evidence="5">
    <location>
        <begin position="158"/>
        <end position="176"/>
    </location>
</feature>
<keyword evidence="2 5" id="KW-0812">Transmembrane</keyword>
<comment type="caution">
    <text evidence="7">The sequence shown here is derived from an EMBL/GenBank/DDBJ whole genome shotgun (WGS) entry which is preliminary data.</text>
</comment>
<gene>
    <name evidence="7" type="ORF">HHUSO_G673</name>
</gene>
<dbReference type="PANTHER" id="PTHR24064">
    <property type="entry name" value="SOLUTE CARRIER FAMILY 22 MEMBER"/>
    <property type="match status" value="1"/>
</dbReference>
<dbReference type="InterPro" id="IPR005828">
    <property type="entry name" value="MFS_sugar_transport-like"/>
</dbReference>
<dbReference type="Pfam" id="PF00083">
    <property type="entry name" value="Sugar_tr"/>
    <property type="match status" value="1"/>
</dbReference>
<accession>A0ABR1ABC0</accession>
<feature type="transmembrane region" description="Helical" evidence="5">
    <location>
        <begin position="420"/>
        <end position="444"/>
    </location>
</feature>
<feature type="transmembrane region" description="Helical" evidence="5">
    <location>
        <begin position="182"/>
        <end position="204"/>
    </location>
</feature>
<evidence type="ECO:0000256" key="2">
    <source>
        <dbReference type="ARBA" id="ARBA00022692"/>
    </source>
</evidence>
<sequence length="702" mass="78889">MRDYDDITYFLGDWGLFQKTTFLLLSISTIPNGYVGMSMVFLADIPPHRCKLPYLNGTGVYLNQSLPTQVINGEMIYSRCSRYKWVNTSRTEFLNDTESCLDGWEYSTERYTSTIVTEWNLVCEKDWKAPLSTSIFFVGVLVGCIASGHLSDRYGRKVVLFLTMALQTVFSLIQVFSNSWEMFCVLNFLIGLGQISNYASAFVLGTELLGKSSRVAYSTLGICVFYGLGYIILPLLAYCLRGWRMLLLAMSLPGLLYIPLWWYVFIPESPRWLLSQGRVEEAEAIIRAAAKKNGVTPPENIFSEEESMEFLQLTSKEKSQHSYTYIDLIRTTNIRNVSIITFFIWMVVTIGYYGLSLSTPNMIGDPYINCFIAAATEIAAYILTWGILKCTPRRIAFSSTLLLGGAVLLLIQLVPSNLQILSTVLAMAGKFGISAAFSIVYVFAAELFPTVVRNMGVGVSCMASRTGGIIAPYIAFIGTYNKVLPYILMGSITIAIGLLSLFLPETRGLPLPEKISQVPPLTCCCSRTDPSPEIGLDDNSKRITVWVADIKDHWEGDRTGRGGRREWTELLSGLSQYIPVYQKMGVSSYLCGCRFLLRTDHVSLQWLRKFLEPDGQVACWLAVQHQLGVKHRNTDALSWRPGNKSGCRHCEQWEARDQEAVGEDNEVVHVQEVQAVTLEECRRQQAQDPNVGCLLRWKEGDR</sequence>
<feature type="transmembrane region" description="Helical" evidence="5">
    <location>
        <begin position="366"/>
        <end position="388"/>
    </location>
</feature>
<feature type="transmembrane region" description="Helical" evidence="5">
    <location>
        <begin position="395"/>
        <end position="414"/>
    </location>
</feature>
<name>A0ABR1ABC0_HUSHU</name>
<dbReference type="InterPro" id="IPR036259">
    <property type="entry name" value="MFS_trans_sf"/>
</dbReference>
<evidence type="ECO:0000256" key="5">
    <source>
        <dbReference type="SAM" id="Phobius"/>
    </source>
</evidence>
<proteinExistence type="predicted"/>
<feature type="transmembrane region" description="Helical" evidence="5">
    <location>
        <begin position="243"/>
        <end position="266"/>
    </location>
</feature>
<evidence type="ECO:0000256" key="4">
    <source>
        <dbReference type="ARBA" id="ARBA00023136"/>
    </source>
</evidence>
<feature type="transmembrane region" description="Helical" evidence="5">
    <location>
        <begin position="483"/>
        <end position="503"/>
    </location>
</feature>
<feature type="domain" description="Major facilitator superfamily (MFS) profile" evidence="6">
    <location>
        <begin position="84"/>
        <end position="508"/>
    </location>
</feature>
<evidence type="ECO:0000256" key="3">
    <source>
        <dbReference type="ARBA" id="ARBA00022989"/>
    </source>
</evidence>
<keyword evidence="3 5" id="KW-1133">Transmembrane helix</keyword>
<dbReference type="SUPFAM" id="SSF103473">
    <property type="entry name" value="MFS general substrate transporter"/>
    <property type="match status" value="1"/>
</dbReference>
<evidence type="ECO:0000313" key="8">
    <source>
        <dbReference type="Proteomes" id="UP001369086"/>
    </source>
</evidence>
<keyword evidence="8" id="KW-1185">Reference proteome</keyword>
<evidence type="ECO:0000256" key="1">
    <source>
        <dbReference type="ARBA" id="ARBA00004141"/>
    </source>
</evidence>
<organism evidence="7 8">
    <name type="scientific">Huso huso</name>
    <name type="common">Beluga</name>
    <name type="synonym">Acipenser huso</name>
    <dbReference type="NCBI Taxonomy" id="61971"/>
    <lineage>
        <taxon>Eukaryota</taxon>
        <taxon>Metazoa</taxon>
        <taxon>Chordata</taxon>
        <taxon>Craniata</taxon>
        <taxon>Vertebrata</taxon>
        <taxon>Euteleostomi</taxon>
        <taxon>Actinopterygii</taxon>
        <taxon>Chondrostei</taxon>
        <taxon>Acipenseriformes</taxon>
        <taxon>Acipenseridae</taxon>
        <taxon>Huso</taxon>
    </lineage>
</organism>
<feature type="transmembrane region" description="Helical" evidence="5">
    <location>
        <begin position="337"/>
        <end position="354"/>
    </location>
</feature>
<reference evidence="7 8" key="1">
    <citation type="submission" date="2021-05" db="EMBL/GenBank/DDBJ databases">
        <authorList>
            <person name="Zahm M."/>
            <person name="Klopp C."/>
            <person name="Cabau C."/>
            <person name="Kuhl H."/>
            <person name="Suciu R."/>
            <person name="Ciorpac M."/>
            <person name="Holostenco D."/>
            <person name="Gessner J."/>
            <person name="Wuertz S."/>
            <person name="Hohne C."/>
            <person name="Stock M."/>
            <person name="Gislard M."/>
            <person name="Lluch J."/>
            <person name="Milhes M."/>
            <person name="Lampietro C."/>
            <person name="Lopez Roques C."/>
            <person name="Donnadieu C."/>
            <person name="Du K."/>
            <person name="Schartl M."/>
            <person name="Guiguen Y."/>
        </authorList>
    </citation>
    <scope>NUCLEOTIDE SEQUENCE [LARGE SCALE GENOMIC DNA]</scope>
    <source>
        <strain evidence="7">Hh-F2</strain>
        <tissue evidence="7">Blood</tissue>
    </source>
</reference>
<dbReference type="EMBL" id="JAHFZB010000001">
    <property type="protein sequence ID" value="KAK6494189.1"/>
    <property type="molecule type" value="Genomic_DNA"/>
</dbReference>
<feature type="transmembrane region" description="Helical" evidence="5">
    <location>
        <begin position="21"/>
        <end position="43"/>
    </location>
</feature>
<dbReference type="Proteomes" id="UP001369086">
    <property type="component" value="Unassembled WGS sequence"/>
</dbReference>
<evidence type="ECO:0000313" key="7">
    <source>
        <dbReference type="EMBL" id="KAK6494189.1"/>
    </source>
</evidence>
<protein>
    <submittedName>
        <fullName evidence="7">Solute carrier family 22 member 5-like isoform X1</fullName>
    </submittedName>
</protein>
<dbReference type="PROSITE" id="PS50850">
    <property type="entry name" value="MFS"/>
    <property type="match status" value="1"/>
</dbReference>
<feature type="transmembrane region" description="Helical" evidence="5">
    <location>
        <begin position="129"/>
        <end position="146"/>
    </location>
</feature>
<feature type="transmembrane region" description="Helical" evidence="5">
    <location>
        <begin position="216"/>
        <end position="237"/>
    </location>
</feature>
<evidence type="ECO:0000259" key="6">
    <source>
        <dbReference type="PROSITE" id="PS50850"/>
    </source>
</evidence>
<keyword evidence="4 5" id="KW-0472">Membrane</keyword>